<evidence type="ECO:0000313" key="3">
    <source>
        <dbReference type="EMBL" id="ETO09193.1"/>
    </source>
</evidence>
<feature type="compositionally biased region" description="Basic and acidic residues" evidence="1">
    <location>
        <begin position="191"/>
        <end position="233"/>
    </location>
</feature>
<accession>X6M5D4</accession>
<sequence length="287" mass="33473">KLKDDRTMSSKDKHKIWDGLSDFIVGELNLAEKSRFILVNANNENDQIENADKLYEHWNDFANGKMKNCIFNMVVLFLFLLIFIAVFFLKKRVWTWYPKGANNPNFQNNLNKEDWDEHLEGLMKMIKISDEECLKDKKEKVLKSGDHLQKIWSDRYGDAQSCYFVLNVVEKETERNDKSGSDNENSTKNQRKTEVNEEEGSRQKEKSENARDYSDNHESDNKDSDNKSDDNKTNDIILDLSSGNTIADISQPIWDAEYKEYDTKIEELEMVLSFGICVHIKSSNDEP</sequence>
<reference evidence="3 4" key="1">
    <citation type="journal article" date="2013" name="Curr. Biol.">
        <title>The Genome of the Foraminiferan Reticulomyxa filosa.</title>
        <authorList>
            <person name="Glockner G."/>
            <person name="Hulsmann N."/>
            <person name="Schleicher M."/>
            <person name="Noegel A.A."/>
            <person name="Eichinger L."/>
            <person name="Gallinger C."/>
            <person name="Pawlowski J."/>
            <person name="Sierra R."/>
            <person name="Euteneuer U."/>
            <person name="Pillet L."/>
            <person name="Moustafa A."/>
            <person name="Platzer M."/>
            <person name="Groth M."/>
            <person name="Szafranski K."/>
            <person name="Schliwa M."/>
        </authorList>
    </citation>
    <scope>NUCLEOTIDE SEQUENCE [LARGE SCALE GENOMIC DNA]</scope>
</reference>
<evidence type="ECO:0000256" key="2">
    <source>
        <dbReference type="SAM" id="Phobius"/>
    </source>
</evidence>
<gene>
    <name evidence="3" type="ORF">RFI_28193</name>
</gene>
<proteinExistence type="predicted"/>
<dbReference type="EMBL" id="ASPP01024267">
    <property type="protein sequence ID" value="ETO09193.1"/>
    <property type="molecule type" value="Genomic_DNA"/>
</dbReference>
<dbReference type="AlphaFoldDB" id="X6M5D4"/>
<keyword evidence="2" id="KW-0472">Membrane</keyword>
<organism evidence="3 4">
    <name type="scientific">Reticulomyxa filosa</name>
    <dbReference type="NCBI Taxonomy" id="46433"/>
    <lineage>
        <taxon>Eukaryota</taxon>
        <taxon>Sar</taxon>
        <taxon>Rhizaria</taxon>
        <taxon>Retaria</taxon>
        <taxon>Foraminifera</taxon>
        <taxon>Monothalamids</taxon>
        <taxon>Reticulomyxidae</taxon>
        <taxon>Reticulomyxa</taxon>
    </lineage>
</organism>
<evidence type="ECO:0000313" key="4">
    <source>
        <dbReference type="Proteomes" id="UP000023152"/>
    </source>
</evidence>
<comment type="caution">
    <text evidence="3">The sequence shown here is derived from an EMBL/GenBank/DDBJ whole genome shotgun (WGS) entry which is preliminary data.</text>
</comment>
<feature type="region of interest" description="Disordered" evidence="1">
    <location>
        <begin position="174"/>
        <end position="236"/>
    </location>
</feature>
<keyword evidence="2" id="KW-0812">Transmembrane</keyword>
<feature type="transmembrane region" description="Helical" evidence="2">
    <location>
        <begin position="70"/>
        <end position="89"/>
    </location>
</feature>
<protein>
    <submittedName>
        <fullName evidence="3">Uncharacterized protein</fullName>
    </submittedName>
</protein>
<evidence type="ECO:0000256" key="1">
    <source>
        <dbReference type="SAM" id="MobiDB-lite"/>
    </source>
</evidence>
<keyword evidence="2" id="KW-1133">Transmembrane helix</keyword>
<dbReference type="Proteomes" id="UP000023152">
    <property type="component" value="Unassembled WGS sequence"/>
</dbReference>
<name>X6M5D4_RETFI</name>
<keyword evidence="4" id="KW-1185">Reference proteome</keyword>
<feature type="non-terminal residue" evidence="3">
    <location>
        <position position="1"/>
    </location>
</feature>